<dbReference type="PROSITE" id="PS50253">
    <property type="entry name" value="COX3"/>
    <property type="match status" value="1"/>
</dbReference>
<dbReference type="GO" id="GO:0004129">
    <property type="term" value="F:cytochrome-c oxidase activity"/>
    <property type="evidence" value="ECO:0007669"/>
    <property type="project" value="InterPro"/>
</dbReference>
<evidence type="ECO:0000259" key="7">
    <source>
        <dbReference type="PROSITE" id="PS50253"/>
    </source>
</evidence>
<evidence type="ECO:0000256" key="1">
    <source>
        <dbReference type="ARBA" id="ARBA00004141"/>
    </source>
</evidence>
<evidence type="ECO:0000256" key="2">
    <source>
        <dbReference type="ARBA" id="ARBA00022692"/>
    </source>
</evidence>
<reference evidence="8" key="1">
    <citation type="submission" date="2020-12" db="EMBL/GenBank/DDBJ databases">
        <title>Both Conifer II and Gnetales are characterized by a high frequency of ancient mitochondrial gene transfer to the nuclear genome.</title>
        <authorList>
            <person name="Kan S.L."/>
            <person name="Shen T."/>
            <person name="Ran J.H."/>
            <person name="Wang X.Q."/>
        </authorList>
    </citation>
    <scope>NUCLEOTIDE SEQUENCE</scope>
</reference>
<name>A0A8F4MF80_9SPER</name>
<comment type="function">
    <text evidence="5">Component of the cytochrome c oxidase, the last enzyme in the mitochondrial electron transport chain which drives oxidative phosphorylation. The respiratory chain contains 3 multisubunit complexes succinate dehydrogenase (complex II, CII), ubiquinol-cytochrome c oxidoreductase (cytochrome b-c1 complex, complex III, CIII) and cytochrome c oxidase (complex IV, CIV), that cooperate to transfer electrons derived from NADH and succinate to molecular oxygen, creating an electrochemical gradient over the inner membrane that drives transmembrane transport and the ATP synthase. Cytochrome c oxidase is the component of the respiratory chain that catalyzes the reduction of oxygen to water. Electrons originating from reduced cytochrome c in the intermembrane space (IMS) are transferred via the dinuclear copper A center (CU(A)) of subunit 2 and heme A of subunit 1 to the active site in subunit 1, a binuclear center (BNC) formed by heme A3 and copper B (CU(B)). The BNC reduces molecular oxygen to 2 water molecules using 4 electrons from cytochrome c in the IMS and 4 protons from the mitochondrial matrix.</text>
</comment>
<evidence type="ECO:0000256" key="4">
    <source>
        <dbReference type="ARBA" id="ARBA00023136"/>
    </source>
</evidence>
<dbReference type="InterPro" id="IPR035973">
    <property type="entry name" value="Cyt_c_oxidase_su3-like_sf"/>
</dbReference>
<dbReference type="EMBL" id="MW354232">
    <property type="protein sequence ID" value="QXE43914.1"/>
    <property type="molecule type" value="Genomic_DNA"/>
</dbReference>
<comment type="similarity">
    <text evidence="5">Belongs to the cytochrome c oxidase subunit 3 family.</text>
</comment>
<dbReference type="Pfam" id="PF00510">
    <property type="entry name" value="COX3"/>
    <property type="match status" value="1"/>
</dbReference>
<dbReference type="SUPFAM" id="SSF81452">
    <property type="entry name" value="Cytochrome c oxidase subunit III-like"/>
    <property type="match status" value="1"/>
</dbReference>
<gene>
    <name evidence="8" type="primary">cox3</name>
</gene>
<evidence type="ECO:0000256" key="3">
    <source>
        <dbReference type="ARBA" id="ARBA00022989"/>
    </source>
</evidence>
<keyword evidence="5 8" id="KW-0496">Mitochondrion</keyword>
<protein>
    <recommendedName>
        <fullName evidence="5">Cytochrome c oxidase subunit 3</fullName>
    </recommendedName>
</protein>
<organism evidence="8">
    <name type="scientific">Ephedra przewalskii</name>
    <dbReference type="NCBI Taxonomy" id="257425"/>
    <lineage>
        <taxon>Eukaryota</taxon>
        <taxon>Viridiplantae</taxon>
        <taxon>Streptophyta</taxon>
        <taxon>Embryophyta</taxon>
        <taxon>Tracheophyta</taxon>
        <taxon>Spermatophyta</taxon>
        <taxon>Gnetopsida</taxon>
        <taxon>Gnetidae</taxon>
        <taxon>Ephedrales</taxon>
        <taxon>Ephedraceae</taxon>
        <taxon>Ephedra</taxon>
    </lineage>
</organism>
<keyword evidence="4 6" id="KW-0472">Membrane</keyword>
<evidence type="ECO:0000256" key="6">
    <source>
        <dbReference type="SAM" id="Phobius"/>
    </source>
</evidence>
<sequence length="92" mass="10304">MVSQSHSYHLVDPSPWPIAGSLGALATTVGGVMFMHSFNGVNNYSVWALSSYHIPCAYGGAMCYVNPRLRDIIPKSYNMDLDMVLFRLSYRR</sequence>
<keyword evidence="2 5" id="KW-0812">Transmembrane</keyword>
<evidence type="ECO:0000313" key="8">
    <source>
        <dbReference type="EMBL" id="QXE43914.1"/>
    </source>
</evidence>
<proteinExistence type="inferred from homology"/>
<feature type="domain" description="Heme-copper oxidase subunit III family profile" evidence="7">
    <location>
        <begin position="4"/>
        <end position="92"/>
    </location>
</feature>
<dbReference type="InterPro" id="IPR000298">
    <property type="entry name" value="Cyt_c_oxidase-like_su3"/>
</dbReference>
<geneLocation type="mitochondrion" evidence="8"/>
<dbReference type="Gene3D" id="1.10.287.70">
    <property type="match status" value="1"/>
</dbReference>
<accession>A0A8F4MF80</accession>
<dbReference type="GO" id="GO:0016020">
    <property type="term" value="C:membrane"/>
    <property type="evidence" value="ECO:0007669"/>
    <property type="project" value="UniProtKB-SubCell"/>
</dbReference>
<evidence type="ECO:0000256" key="5">
    <source>
        <dbReference type="RuleBase" id="RU003375"/>
    </source>
</evidence>
<dbReference type="AlphaFoldDB" id="A0A8F4MF80"/>
<feature type="transmembrane region" description="Helical" evidence="6">
    <location>
        <begin position="16"/>
        <end position="35"/>
    </location>
</feature>
<comment type="subcellular location">
    <subcellularLocation>
        <location evidence="1">Membrane</location>
        <topology evidence="1">Multi-pass membrane protein</topology>
    </subcellularLocation>
</comment>
<keyword evidence="3 6" id="KW-1133">Transmembrane helix</keyword>